<reference evidence="3 4" key="1">
    <citation type="submission" date="2014-08" db="EMBL/GenBank/DDBJ databases">
        <authorList>
            <person name="Chen Y.-H."/>
        </authorList>
    </citation>
    <scope>NUCLEOTIDE SEQUENCE [LARGE SCALE GENOMIC DNA]</scope>
</reference>
<dbReference type="OrthoDB" id="7594210at2"/>
<dbReference type="EMBL" id="CCRH01000020">
    <property type="protein sequence ID" value="CDZ40172.1"/>
    <property type="molecule type" value="Genomic_DNA"/>
</dbReference>
<dbReference type="AlphaFoldDB" id="A0A0T7FYX5"/>
<evidence type="ECO:0000313" key="4">
    <source>
        <dbReference type="Proteomes" id="UP000046176"/>
    </source>
</evidence>
<name>A0A0T7FYX5_NEOGA</name>
<sequence>MPIESIHTYLVYPNKGAAEPSAIVGSQVPHEGDMFILMRNVYEKADTECNIGIAFNKGNGGAQANARRDMLIAYASAPGVDLGRMLAEELATVTTRRSGLGLLFLIKGTEGTEHKVVISRFRANNGVVVNEAPDMLTVEFIDRVFMKNAHSYKAVVYKHQSFQGGFWSGMAVDKQINSQDLESSDYWVKEFLLSDFMTSPAFGTRRLAVALKKAIKTTDDLEIKRQITAAATLASGLGTETLSVEVFCNRYGFSEGAKAAVVKQLERADLANDNFQFDATEFTRQLPYRTVELDNGAMLTADAASFDKVFQHKPVEEGADKMRFSTVGSVISEKLEKGR</sequence>
<protein>
    <submittedName>
        <fullName evidence="1">Uncharacterized protein</fullName>
    </submittedName>
</protein>
<organism evidence="1 4">
    <name type="scientific">Neorhizobium galegae bv. officinalis</name>
    <dbReference type="NCBI Taxonomy" id="323656"/>
    <lineage>
        <taxon>Bacteria</taxon>
        <taxon>Pseudomonadati</taxon>
        <taxon>Pseudomonadota</taxon>
        <taxon>Alphaproteobacteria</taxon>
        <taxon>Hyphomicrobiales</taxon>
        <taxon>Rhizobiaceae</taxon>
        <taxon>Rhizobium/Agrobacterium group</taxon>
        <taxon>Neorhizobium</taxon>
    </lineage>
</organism>
<evidence type="ECO:0000313" key="1">
    <source>
        <dbReference type="EMBL" id="CDZ40172.1"/>
    </source>
</evidence>
<dbReference type="Proteomes" id="UP000046176">
    <property type="component" value="Unassembled WGS sequence"/>
</dbReference>
<evidence type="ECO:0000313" key="2">
    <source>
        <dbReference type="EMBL" id="CDZ54285.1"/>
    </source>
</evidence>
<dbReference type="EMBL" id="CCRK01000020">
    <property type="protein sequence ID" value="CDZ54285.1"/>
    <property type="molecule type" value="Genomic_DNA"/>
</dbReference>
<proteinExistence type="predicted"/>
<dbReference type="Proteomes" id="UP000039660">
    <property type="component" value="Unassembled WGS sequence"/>
</dbReference>
<gene>
    <name evidence="1" type="ORF">NGAL_HAMBI1145_52610</name>
    <name evidence="2" type="ORF">NGAL_HAMBI1189_54200</name>
</gene>
<accession>A0A0T7FYX5</accession>
<evidence type="ECO:0000313" key="3">
    <source>
        <dbReference type="Proteomes" id="UP000039660"/>
    </source>
</evidence>
<dbReference type="RefSeq" id="WP_046638150.1">
    <property type="nucleotide sequence ID" value="NZ_CCRH01000020.1"/>
</dbReference>